<keyword evidence="2" id="KW-1185">Reference proteome</keyword>
<comment type="caution">
    <text evidence="1">The sequence shown here is derived from an EMBL/GenBank/DDBJ whole genome shotgun (WGS) entry which is preliminary data.</text>
</comment>
<evidence type="ECO:0000313" key="2">
    <source>
        <dbReference type="Proteomes" id="UP001364695"/>
    </source>
</evidence>
<evidence type="ECO:0000313" key="1">
    <source>
        <dbReference type="EMBL" id="MEJ7138636.1"/>
    </source>
</evidence>
<accession>A0ACC6P343</accession>
<reference evidence="1" key="1">
    <citation type="submission" date="2023-10" db="EMBL/GenBank/DDBJ databases">
        <title>Amphibacter perezi, gen. nov., sp. nov. a novel taxa of the family Comamonadaceae, class Betaproteobacteria isolated from the skin microbiota of Pelophylax perezi from different populations.</title>
        <authorList>
            <person name="Costa S."/>
            <person name="Proenca D.N."/>
            <person name="Lopes I."/>
            <person name="Morais P.V."/>
        </authorList>
    </citation>
    <scope>NUCLEOTIDE SEQUENCE</scope>
    <source>
        <strain evidence="1">SL12-8</strain>
    </source>
</reference>
<name>A0ACC6P343_9BURK</name>
<gene>
    <name evidence="1" type="ORF">RV045_09390</name>
</gene>
<proteinExistence type="predicted"/>
<dbReference type="Proteomes" id="UP001364695">
    <property type="component" value="Unassembled WGS sequence"/>
</dbReference>
<sequence length="452" mass="49034">MNPTTMPMSSQADWQCLFLPCAAGVEPLLLREISPWLPATLAALTGKGGVWVQAAENASPSLAEVMRVALRLNLHSRLAQRVLWQLAHGAYRVEDDIYTLAEQVDWPAWISHRQTMRVDVSAQRSPLPSLNFVALRVKDAVCDSLRRAVGQRPSVDTRRPDVALVLHLNADHAWLSVDLSGQPLFKRGWRDAKGGTTEVKGEAPLKETLAAAMIAASGWTGQDGVALLDPCCGAGTIAIEAAQMACGMAPGLNRRFAFERLLPFAGQERAWADEVDAARAAIHTPRAPVFAADIAFRLSDFARRNAQAAGVAHALTVHTGDALQRLPPADGGVMLLNPPYGERIAARGSLRRRQDVRPDTPAPAPREVASEAFAGGQNAATFFSLLAAHWKRHYPGWSAWVLTPELKLPTLMRLKESARVPMYNGAIECRLFRFDMVAGSLRRPPAGAADAP</sequence>
<dbReference type="EMBL" id="JAWDIE010000013">
    <property type="protein sequence ID" value="MEJ7138636.1"/>
    <property type="molecule type" value="Genomic_DNA"/>
</dbReference>
<organism evidence="1 2">
    <name type="scientific">Amphibiibacter pelophylacis</name>
    <dbReference type="NCBI Taxonomy" id="1799477"/>
    <lineage>
        <taxon>Bacteria</taxon>
        <taxon>Pseudomonadati</taxon>
        <taxon>Pseudomonadota</taxon>
        <taxon>Betaproteobacteria</taxon>
        <taxon>Burkholderiales</taxon>
        <taxon>Sphaerotilaceae</taxon>
        <taxon>Amphibiibacter</taxon>
    </lineage>
</organism>
<protein>
    <submittedName>
        <fullName evidence="1">THUMP domain-containing protein</fullName>
    </submittedName>
</protein>